<dbReference type="InterPro" id="IPR015943">
    <property type="entry name" value="WD40/YVTN_repeat-like_dom_sf"/>
</dbReference>
<evidence type="ECO:0000256" key="1">
    <source>
        <dbReference type="SAM" id="SignalP"/>
    </source>
</evidence>
<accession>A0A2K9PQT9</accession>
<evidence type="ECO:0000313" key="4">
    <source>
        <dbReference type="Proteomes" id="UP000235826"/>
    </source>
</evidence>
<dbReference type="Gene3D" id="2.60.40.4070">
    <property type="match status" value="1"/>
</dbReference>
<protein>
    <submittedName>
        <fullName evidence="3">ABC transporter substrate-binding protein</fullName>
    </submittedName>
</protein>
<dbReference type="SUPFAM" id="SSF63829">
    <property type="entry name" value="Calcium-dependent phosphotriesterase"/>
    <property type="match status" value="1"/>
</dbReference>
<keyword evidence="4" id="KW-1185">Reference proteome</keyword>
<dbReference type="OrthoDB" id="9807410at2"/>
<name>A0A2K9PQT9_9FLAO</name>
<reference evidence="3 4" key="1">
    <citation type="submission" date="2018-01" db="EMBL/GenBank/DDBJ databases">
        <title>Complete genome sequence of Flavivirga eckloniae ECD14 isolated from seaweed Ecklonia cava.</title>
        <authorList>
            <person name="Lee J.H."/>
            <person name="Baik K.S."/>
            <person name="Seong C.N."/>
        </authorList>
    </citation>
    <scope>NUCLEOTIDE SEQUENCE [LARGE SCALE GENOMIC DNA]</scope>
    <source>
        <strain evidence="3 4">ECD14</strain>
    </source>
</reference>
<dbReference type="Proteomes" id="UP000235826">
    <property type="component" value="Chromosome"/>
</dbReference>
<dbReference type="KEGG" id="fek:C1H87_10925"/>
<dbReference type="InterPro" id="IPR011047">
    <property type="entry name" value="Quinoprotein_ADH-like_sf"/>
</dbReference>
<dbReference type="SUPFAM" id="SSF50998">
    <property type="entry name" value="Quinoprotein alcohol dehydrogenase-like"/>
    <property type="match status" value="1"/>
</dbReference>
<evidence type="ECO:0000259" key="2">
    <source>
        <dbReference type="Pfam" id="PF21544"/>
    </source>
</evidence>
<keyword evidence="1" id="KW-0732">Signal</keyword>
<feature type="chain" id="PRO_5014992218" evidence="1">
    <location>
        <begin position="20"/>
        <end position="783"/>
    </location>
</feature>
<feature type="signal peptide" evidence="1">
    <location>
        <begin position="1"/>
        <end position="19"/>
    </location>
</feature>
<proteinExistence type="predicted"/>
<dbReference type="Pfam" id="PF21544">
    <property type="entry name" value="PorZ_N_b_propeller"/>
    <property type="match status" value="1"/>
</dbReference>
<feature type="domain" description="PorZ N-terminal beta-propeller" evidence="2">
    <location>
        <begin position="45"/>
        <end position="207"/>
    </location>
</feature>
<gene>
    <name evidence="3" type="ORF">C1H87_10925</name>
</gene>
<evidence type="ECO:0000313" key="3">
    <source>
        <dbReference type="EMBL" id="AUP79188.1"/>
    </source>
</evidence>
<dbReference type="RefSeq" id="WP_102755843.1">
    <property type="nucleotide sequence ID" value="NZ_CP025791.1"/>
</dbReference>
<organism evidence="3 4">
    <name type="scientific">Flavivirga eckloniae</name>
    <dbReference type="NCBI Taxonomy" id="1803846"/>
    <lineage>
        <taxon>Bacteria</taxon>
        <taxon>Pseudomonadati</taxon>
        <taxon>Bacteroidota</taxon>
        <taxon>Flavobacteriia</taxon>
        <taxon>Flavobacteriales</taxon>
        <taxon>Flavobacteriaceae</taxon>
        <taxon>Flavivirga</taxon>
    </lineage>
</organism>
<sequence length="783" mass="87554">MFKRLAIFIIFLCPLLQFSQDYSALWKGHFSYNNIKDVSSGNNRIYAASENAIFSLDTQTNEIEEINTVNGLSGETISTIYYSETYELLVIGYENGLIEIVFDNDDAIISVVDIINKPTIPTTDKRINHFNAYQDVLYVSTNFGISVFNLERLEFGDTYFIGNGGSQIQVNQTTIFGDYIYAACMDGSGLRKALVASPNLIDFQNWQTINSGNWLSIESQVDKLYAIGTNRRIYQIANDVLTERFLYPDIPMDMRTVNENLVVTTQKEVFVYDTSFNITSQAFIDPSFDTQYNAAIIDSESIYIGTRDFGILKTLLVNPTVYEEVHPDGPLLNIPFSIEAEPGGLWVTFGEYSFFYNPYPLNSRGFSHLKDGNWINTQYSDVFEARCLNNVAINPLNTNQVFISSFFSGLLEVNEDIPTILYNETNSGLESLTLPDDPNYIDIRVGPTLFDKNGLLWTTTTLIDDPLKSYNPSTNRWESYSFTDIISDGFSGGNLGFADLVIGPDDTKWIASYKFGVIGFNENGGAQLIKSISKQDENMPIELATAVAMDKRNQLWIGTLNGLRVLFNTSNFFTDDNVKVTEIFIEEEGVGKELLFEQFITDIEVDGSNNKWIGTADSGLFYFSSDGKKTIFHFTKDNSPLPSSSIRDVSLDSANGIVYIATSKGLVSFRSGGSSPLEGLESAHVYPNPVRPTFNVVDEKVKIKDISENVNIKITDIEGNLVAEAQSRTNQRYSGYNLEIDGGTAYWNGKNMANNVVASGVYLIMLSDLDSLETKVLKLMVVR</sequence>
<dbReference type="AlphaFoldDB" id="A0A2K9PQT9"/>
<dbReference type="EMBL" id="CP025791">
    <property type="protein sequence ID" value="AUP79188.1"/>
    <property type="molecule type" value="Genomic_DNA"/>
</dbReference>
<dbReference type="InterPro" id="IPR048954">
    <property type="entry name" value="PorZ_N"/>
</dbReference>
<dbReference type="Gene3D" id="2.130.10.10">
    <property type="entry name" value="YVTN repeat-like/Quinoprotein amine dehydrogenase"/>
    <property type="match status" value="1"/>
</dbReference>